<dbReference type="OrthoDB" id="9816009at2"/>
<sequence>MARRPGWRPLHLPLRRPEGSRLTRQGVSGLTQLARYLGQILALTLLCVAILFQTARGETEAQARIAILIGNSGYGSGLSLPNPVNDVRALGNVLAELGFKVHALEDGNLQQMRDHLDYALEDVPDHAMLLFFYAGHAVQKNNVNWLLPIDFVPTKGVRVEETALGSDEILKNLETVPDATRIVILDACRNYPLGDADEVVGNGLAGLITQGNSLIAYATLAGDVARDGNGPNSPYTGALVSALNTPGLELYDLFRTVRYKVRSATDGLQLPWVSGSLPPGIVLNASIEESPAELAQLDGLDPIQAVHWRAIARSNDPGDFEAFVTAYADSPARNIALQREQELLAEQVEPTPPVQIDVVSPEGAPFTITACDTWVSDPLDPKRIAPGVPWGLVNTRNAIRDCSIALSQDPDNPRLSFLLARALDIAENFDDALRFYERAAAAGYGAASRNLGYMYRNARGVAPDDSLAASFYFQASLDGVVDARKALAKLYEEGWGVPQSYPEMLRWLNLSAEENYPNSLDHLGNLYRTGTYVPQDDAKALELYQRGASVGYGNAIANLARVYRDGLGVGEDRARAMTLYQSAVDRGNAFAPYHLGRMLLDPKGDELADPVRARELLELSAERGYSWALWQLARSWKDGDFGEVDLDTAAFYLWIGAEAGNSMRNTDGEKLVADATELLQEIEPQLSQARRDAVEQRTQQWLKQNSLLDFSLLFPY</sequence>
<keyword evidence="4" id="KW-1185">Reference proteome</keyword>
<dbReference type="InterPro" id="IPR029030">
    <property type="entry name" value="Caspase-like_dom_sf"/>
</dbReference>
<keyword evidence="3" id="KW-0614">Plasmid</keyword>
<dbReference type="Pfam" id="PF08238">
    <property type="entry name" value="Sel1"/>
    <property type="match status" value="6"/>
</dbReference>
<dbReference type="InterPro" id="IPR011990">
    <property type="entry name" value="TPR-like_helical_dom_sf"/>
</dbReference>
<dbReference type="EMBL" id="CP025431">
    <property type="protein sequence ID" value="AUH66515.1"/>
    <property type="molecule type" value="Genomic_DNA"/>
</dbReference>
<evidence type="ECO:0000256" key="1">
    <source>
        <dbReference type="SAM" id="Phobius"/>
    </source>
</evidence>
<evidence type="ECO:0000313" key="3">
    <source>
        <dbReference type="EMBL" id="AUH66515.1"/>
    </source>
</evidence>
<dbReference type="SUPFAM" id="SSF81901">
    <property type="entry name" value="HCP-like"/>
    <property type="match status" value="1"/>
</dbReference>
<evidence type="ECO:0000313" key="4">
    <source>
        <dbReference type="Proteomes" id="UP000234530"/>
    </source>
</evidence>
<dbReference type="Gene3D" id="3.40.50.1460">
    <property type="match status" value="1"/>
</dbReference>
<dbReference type="GO" id="GO:0004197">
    <property type="term" value="F:cysteine-type endopeptidase activity"/>
    <property type="evidence" value="ECO:0007669"/>
    <property type="project" value="InterPro"/>
</dbReference>
<accession>A0A2H5F4P9</accession>
<dbReference type="Gene3D" id="1.25.40.10">
    <property type="entry name" value="Tetratricopeptide repeat domain"/>
    <property type="match status" value="2"/>
</dbReference>
<gene>
    <name evidence="3" type="ORF">CX676_19585</name>
</gene>
<dbReference type="InterPro" id="IPR011600">
    <property type="entry name" value="Pept_C14_caspase"/>
</dbReference>
<feature type="transmembrane region" description="Helical" evidence="1">
    <location>
        <begin position="33"/>
        <end position="52"/>
    </location>
</feature>
<keyword evidence="1" id="KW-1133">Transmembrane helix</keyword>
<dbReference type="AlphaFoldDB" id="A0A2H5F4P9"/>
<dbReference type="KEGG" id="pzh:CX676_19585"/>
<reference evidence="3 4" key="1">
    <citation type="journal article" date="2013" name="Antonie Van Leeuwenhoek">
        <title>Paracoccus zhejiangensis sp. nov., isolated from activated sludge in wastewater-treatment system.</title>
        <authorList>
            <person name="Wu Z.G."/>
            <person name="Zhang D.F."/>
            <person name="Liu Y.L."/>
            <person name="Wang F."/>
            <person name="Jiang X."/>
            <person name="Li C."/>
            <person name="Li S.P."/>
            <person name="Hong Q."/>
            <person name="Li W.J."/>
        </authorList>
    </citation>
    <scope>NUCLEOTIDE SEQUENCE [LARGE SCALE GENOMIC DNA]</scope>
    <source>
        <strain evidence="3 4">J6</strain>
        <plasmid evidence="4">Plasmid ppz01</plasmid>
    </source>
</reference>
<dbReference type="PROSITE" id="PS50208">
    <property type="entry name" value="CASPASE_P20"/>
    <property type="match status" value="1"/>
</dbReference>
<dbReference type="InterPro" id="IPR052039">
    <property type="entry name" value="Caspase-related_regulators"/>
</dbReference>
<dbReference type="GO" id="GO:0006508">
    <property type="term" value="P:proteolysis"/>
    <property type="evidence" value="ECO:0007669"/>
    <property type="project" value="InterPro"/>
</dbReference>
<proteinExistence type="predicted"/>
<protein>
    <recommendedName>
        <fullName evidence="2">Caspase family p20 domain-containing protein</fullName>
    </recommendedName>
</protein>
<dbReference type="InterPro" id="IPR001309">
    <property type="entry name" value="Pept_C14_p20"/>
</dbReference>
<dbReference type="Proteomes" id="UP000234530">
    <property type="component" value="Plasmid pPZ01"/>
</dbReference>
<dbReference type="Pfam" id="PF00656">
    <property type="entry name" value="Peptidase_C14"/>
    <property type="match status" value="1"/>
</dbReference>
<geneLocation type="plasmid" evidence="4">
    <name>ppz01</name>
</geneLocation>
<evidence type="ECO:0000259" key="2">
    <source>
        <dbReference type="PROSITE" id="PS50208"/>
    </source>
</evidence>
<feature type="domain" description="Caspase family p20" evidence="2">
    <location>
        <begin position="62"/>
        <end position="192"/>
    </location>
</feature>
<dbReference type="PANTHER" id="PTHR22576">
    <property type="entry name" value="MUCOSA ASSOCIATED LYMPHOID TISSUE LYMPHOMA TRANSLOCATION PROTEIN 1/PARACASPASE"/>
    <property type="match status" value="1"/>
</dbReference>
<dbReference type="InterPro" id="IPR006597">
    <property type="entry name" value="Sel1-like"/>
</dbReference>
<organism evidence="3 4">
    <name type="scientific">Paracoccus zhejiangensis</name>
    <dbReference type="NCBI Taxonomy" id="1077935"/>
    <lineage>
        <taxon>Bacteria</taxon>
        <taxon>Pseudomonadati</taxon>
        <taxon>Pseudomonadota</taxon>
        <taxon>Alphaproteobacteria</taxon>
        <taxon>Rhodobacterales</taxon>
        <taxon>Paracoccaceae</taxon>
        <taxon>Paracoccus</taxon>
    </lineage>
</organism>
<dbReference type="SMART" id="SM00671">
    <property type="entry name" value="SEL1"/>
    <property type="match status" value="7"/>
</dbReference>
<keyword evidence="1" id="KW-0812">Transmembrane</keyword>
<keyword evidence="1" id="KW-0472">Membrane</keyword>
<dbReference type="PANTHER" id="PTHR22576:SF37">
    <property type="entry name" value="MUCOSA-ASSOCIATED LYMPHOID TISSUE LYMPHOMA TRANSLOCATION PROTEIN 1"/>
    <property type="match status" value="1"/>
</dbReference>
<name>A0A2H5F4P9_9RHOB</name>
<dbReference type="SUPFAM" id="SSF52129">
    <property type="entry name" value="Caspase-like"/>
    <property type="match status" value="1"/>
</dbReference>